<reference evidence="3" key="1">
    <citation type="submission" date="2018-03" db="EMBL/GenBank/DDBJ databases">
        <title>FDA dAtabase for Regulatory Grade micrObial Sequences (FDA-ARGOS): Supporting development and validation of Infectious Disease Dx tests.</title>
        <authorList>
            <person name="Kerrigan L."/>
            <person name="Tallon L."/>
            <person name="Sadzewicz L."/>
            <person name="Sengamalay N."/>
            <person name="Ott S."/>
            <person name="Godinez A."/>
            <person name="Nagaraj S."/>
            <person name="Vavikolanu K."/>
            <person name="Vyas G."/>
            <person name="Nadendla S."/>
            <person name="George J."/>
            <person name="Sichtig H."/>
        </authorList>
    </citation>
    <scope>NUCLEOTIDE SEQUENCE [LARGE SCALE GENOMIC DNA]</scope>
    <source>
        <strain evidence="3">FDAARGOS_295</strain>
    </source>
</reference>
<evidence type="ECO:0000313" key="2">
    <source>
        <dbReference type="EMBL" id="AVL46868.1"/>
    </source>
</evidence>
<dbReference type="InterPro" id="IPR022605">
    <property type="entry name" value="DUF2920"/>
</dbReference>
<gene>
    <name evidence="2" type="ORF">CEP74_03205</name>
</gene>
<dbReference type="Gene3D" id="3.40.50.1820">
    <property type="entry name" value="alpha/beta hydrolase"/>
    <property type="match status" value="1"/>
</dbReference>
<proteinExistence type="predicted"/>
<dbReference type="Proteomes" id="UP000239717">
    <property type="component" value="Chromosome"/>
</dbReference>
<dbReference type="AlphaFoldDB" id="A0AAD0MEW5"/>
<organism evidence="2 3">
    <name type="scientific">Campylobacter jejuni subsp. doylei</name>
    <dbReference type="NCBI Taxonomy" id="32021"/>
    <lineage>
        <taxon>Bacteria</taxon>
        <taxon>Pseudomonadati</taxon>
        <taxon>Campylobacterota</taxon>
        <taxon>Epsilonproteobacteria</taxon>
        <taxon>Campylobacterales</taxon>
        <taxon>Campylobacteraceae</taxon>
        <taxon>Campylobacter</taxon>
    </lineage>
</organism>
<name>A0AAD0MEW5_CAMJU</name>
<dbReference type="SUPFAM" id="SSF53474">
    <property type="entry name" value="alpha/beta-Hydrolases"/>
    <property type="match status" value="1"/>
</dbReference>
<dbReference type="EMBL" id="CP027403">
    <property type="protein sequence ID" value="AVL46868.1"/>
    <property type="molecule type" value="Genomic_DNA"/>
</dbReference>
<evidence type="ECO:0000313" key="3">
    <source>
        <dbReference type="Proteomes" id="UP000239717"/>
    </source>
</evidence>
<evidence type="ECO:0000256" key="1">
    <source>
        <dbReference type="SAM" id="Coils"/>
    </source>
</evidence>
<accession>A0AAD0MEW5</accession>
<protein>
    <submittedName>
        <fullName evidence="2">DUF2920 domain-containing protein</fullName>
    </submittedName>
</protein>
<feature type="coiled-coil region" evidence="1">
    <location>
        <begin position="114"/>
        <end position="144"/>
    </location>
</feature>
<dbReference type="Pfam" id="PF11144">
    <property type="entry name" value="DUF2920"/>
    <property type="match status" value="1"/>
</dbReference>
<dbReference type="OMA" id="IMIGGSH"/>
<keyword evidence="1" id="KW-0175">Coiled coil</keyword>
<dbReference type="InterPro" id="IPR029058">
    <property type="entry name" value="AB_hydrolase_fold"/>
</dbReference>
<sequence length="410" mass="47759">MLINQTFEIDSCDDVELNIKRTSKLEYRISYDDEKEIKAIVFIIPGFGGDADGNYRKHLVEYVAKEFQIMVVSVNYHCIKNRLQFGASLFMDNIDKFILQENCTAFNIAIPIHLNKITDILSYLDENMEKLKNEEKIKENAKMSLSITLEPGKNEYQNFGVMQAQDLINALLHLKKEKYNLLENIPVIMIGSSHGGYLAHLAAKIAPWLVDGVIDNSSYAKTPLQYLGFGKEIDYMRHYEACDISNSFKNLNLLFYSKTFWTSNKFLKNYFSKDKSLVRDILNYKHLNIMSNYDICFISYHSIQDDYIAPIGDKILLYDYLNKLNIDAELNIIRHKEQIDGRFIKNLEHGMGMSIKFLINNNLPKLFAKIQLKKRIVRQKTVSYPCQDLIYTFYEENNKINLKIEENICS</sequence>